<dbReference type="Proteomes" id="UP000242715">
    <property type="component" value="Unassembled WGS sequence"/>
</dbReference>
<proteinExistence type="predicted"/>
<feature type="region of interest" description="Disordered" evidence="1">
    <location>
        <begin position="1"/>
        <end position="34"/>
    </location>
</feature>
<evidence type="ECO:0000313" key="2">
    <source>
        <dbReference type="EMBL" id="GAU49465.1"/>
    </source>
</evidence>
<feature type="compositionally biased region" description="Low complexity" evidence="1">
    <location>
        <begin position="12"/>
        <end position="21"/>
    </location>
</feature>
<gene>
    <name evidence="2" type="ORF">TSUD_91370</name>
</gene>
<accession>A0A2Z6PHJ5</accession>
<protein>
    <recommendedName>
        <fullName evidence="4">RING/U-box superfamily protein</fullName>
    </recommendedName>
</protein>
<dbReference type="PANTHER" id="PTHR33644:SF3">
    <property type="entry name" value="RING_U-BOX SUPERFAMILY PROTEIN"/>
    <property type="match status" value="1"/>
</dbReference>
<evidence type="ECO:0000256" key="1">
    <source>
        <dbReference type="SAM" id="MobiDB-lite"/>
    </source>
</evidence>
<evidence type="ECO:0000313" key="3">
    <source>
        <dbReference type="Proteomes" id="UP000242715"/>
    </source>
</evidence>
<sequence length="409" mass="43353">MQEQQQQHHHQQLPQLTTNHQSSTTVTSLRSPSSATATSLCSPLHISSHRQPLLPPPVAVVLPSGEPISTAPLNFELARVRLSDIGPYDGAPAGTYVRAMETLCSSLLKYNAALIELGSEDTALMRCGLEGARLFFRSRAHLGVGKGSRGVYMYRAGRALEDWDSSPPCMADIFRCMGKASRVALSAIARHLRLRSDVFNQLLDDAPLPANEVSSSVLVGTYSHASLQNGKGAIGGGKPTVNGEVEKGLLTLISSDTPGLQVCDPNGRWYLADSGSGPGDLLLITGRALSHATAGLHPAASYRASPDCFTSPNSGGRTSLAYRLMPQGNAILDCSPIAAAGHVIAQSYVPISVSQFMDDLAAEELIGSRCDNDDVAQSNVNKDPSLRSVLSDPLSVVSDLHENDTANAY</sequence>
<evidence type="ECO:0008006" key="4">
    <source>
        <dbReference type="Google" id="ProtNLM"/>
    </source>
</evidence>
<organism evidence="2 3">
    <name type="scientific">Trifolium subterraneum</name>
    <name type="common">Subterranean clover</name>
    <dbReference type="NCBI Taxonomy" id="3900"/>
    <lineage>
        <taxon>Eukaryota</taxon>
        <taxon>Viridiplantae</taxon>
        <taxon>Streptophyta</taxon>
        <taxon>Embryophyta</taxon>
        <taxon>Tracheophyta</taxon>
        <taxon>Spermatophyta</taxon>
        <taxon>Magnoliopsida</taxon>
        <taxon>eudicotyledons</taxon>
        <taxon>Gunneridae</taxon>
        <taxon>Pentapetalae</taxon>
        <taxon>rosids</taxon>
        <taxon>fabids</taxon>
        <taxon>Fabales</taxon>
        <taxon>Fabaceae</taxon>
        <taxon>Papilionoideae</taxon>
        <taxon>50 kb inversion clade</taxon>
        <taxon>NPAAA clade</taxon>
        <taxon>Hologalegina</taxon>
        <taxon>IRL clade</taxon>
        <taxon>Trifolieae</taxon>
        <taxon>Trifolium</taxon>
    </lineage>
</organism>
<name>A0A2Z6PHJ5_TRISU</name>
<dbReference type="EMBL" id="DF974571">
    <property type="protein sequence ID" value="GAU49465.1"/>
    <property type="molecule type" value="Genomic_DNA"/>
</dbReference>
<reference evidence="3" key="1">
    <citation type="journal article" date="2017" name="Front. Plant Sci.">
        <title>Climate Clever Clovers: New Paradigm to Reduce the Environmental Footprint of Ruminants by Breeding Low Methanogenic Forages Utilizing Haplotype Variation.</title>
        <authorList>
            <person name="Kaur P."/>
            <person name="Appels R."/>
            <person name="Bayer P.E."/>
            <person name="Keeble-Gagnere G."/>
            <person name="Wang J."/>
            <person name="Hirakawa H."/>
            <person name="Shirasawa K."/>
            <person name="Vercoe P."/>
            <person name="Stefanova K."/>
            <person name="Durmic Z."/>
            <person name="Nichols P."/>
            <person name="Revell C."/>
            <person name="Isobe S.N."/>
            <person name="Edwards D."/>
            <person name="Erskine W."/>
        </authorList>
    </citation>
    <scope>NUCLEOTIDE SEQUENCE [LARGE SCALE GENOMIC DNA]</scope>
    <source>
        <strain evidence="3">cv. Daliak</strain>
    </source>
</reference>
<dbReference type="Gene3D" id="2.60.120.330">
    <property type="entry name" value="B-lactam Antibiotic, Isopenicillin N Synthase, Chain"/>
    <property type="match status" value="1"/>
</dbReference>
<keyword evidence="3" id="KW-1185">Reference proteome</keyword>
<dbReference type="SUPFAM" id="SSF51197">
    <property type="entry name" value="Clavaminate synthase-like"/>
    <property type="match status" value="1"/>
</dbReference>
<dbReference type="PANTHER" id="PTHR33644">
    <property type="entry name" value="U-BOX DOMAIN-CONTAINING PROTEIN 62-RELATED"/>
    <property type="match status" value="1"/>
</dbReference>
<feature type="compositionally biased region" description="Polar residues" evidence="1">
    <location>
        <begin position="22"/>
        <end position="34"/>
    </location>
</feature>
<dbReference type="OrthoDB" id="511285at2759"/>
<dbReference type="AlphaFoldDB" id="A0A2Z6PHJ5"/>
<dbReference type="InterPro" id="IPR027443">
    <property type="entry name" value="IPNS-like_sf"/>
</dbReference>